<protein>
    <submittedName>
        <fullName evidence="1">Uncharacterized protein</fullName>
    </submittedName>
</protein>
<evidence type="ECO:0000313" key="2">
    <source>
        <dbReference type="Proteomes" id="UP001241377"/>
    </source>
</evidence>
<comment type="caution">
    <text evidence="1">The sequence shown here is derived from an EMBL/GenBank/DDBJ whole genome shotgun (WGS) entry which is preliminary data.</text>
</comment>
<dbReference type="Proteomes" id="UP001241377">
    <property type="component" value="Unassembled WGS sequence"/>
</dbReference>
<sequence>MNKRPKAKANGSPFTVGTRSHSKPSSSLKPVASSQFYPKSSNATASSRRGNPSSLRSPSNPPIGLAPDLAEQEYIVVDPEEPEEIESPDVTHVSPPLQNTGTPTKSSSKRPSTEAEIVPVLIRHTIPVQPIVASPTTTRKKVMNPRPVEAKVGPAHLLICEMNGNSIHAAFQKTGTKPLGFTGPSKSDKSYPIKTIIVDDQRIPPSEFKNQLVLKVAHMLFKVCRIHNPTSKPDLEIPLESGIETWIASKSEGPVSGIMIDGPVTQRQRAEWYKEFPCIGSKAIAPGRSRMILLVELEEPIEKSTLLKSFTSRKPEVVINEGALMAVYMTQLEAFNEANKLPSPSPRIPVNELSKSTLPIPTRPTAKKRTRADQPETTGRDGLRQTRIQPDRLARTNTPVEPREAPVKKAPLPKNPDEIMREWPSHGRSEVNITRGDFYRLEETEYLNDTLIEFGLKYHWSELPEDKPGNSKQFSRDDIHIFNSFFYKKLSVRTRQSIKEPDSNAPSWPAYETVRKWTRKVDVFSKRMLVIPINENLHWYLAVILNPGAILRKKWHSDDTNSDIEVADMQSEEQKEAILLEELEAEKRQEEFNQANELASGSDRANDEEGDPLDVISSRREDDAAEEPEILESLDNESDSEKVERTIAIESPASSAQAKATPEPLPPPPTLQPIPLAPPAEYAPVTEGKSTRRGKIAQPVFRPPRTDFEENEPVIMTFDSLGGSHQPVGRMLNKWLTYEARDKAKERTCLEETHWDLHFPAAYKAMRVPGQDNFADCGIYVLHYAIQLMKDKGPLRDYIFEKSTVKSDKDKEKNKELWDANDMSSCRDQWKSLIRSLPSEKGDPPEEALKDETRKDEVEEKQEDTGLEISIADRLPEPPHVEEGLQSHLPSPSSNNSELPLVPGDARWSADSPTGDLSRPNDTPDYQASISSSPQDAIPPPKMSSVKRSIPISPVAPKDAPVNKRRRLDYHATNPDIAEDSEEEDSSMTANQPMDLDAIALPDEGIRNSPLDTSHPMFQEAQPSYGTGDPFFSVDEQKTTSSVIGLQTLTNGMRNIQVTSQRTPVSQRSSGRPSMISPQSRHGMAASYSAGSDIASNEILNTGRKENIRMQLRNDNNVELRQETPMRSLFLPISKDSNSSTAKKENPKTSSPSQTLPASLNEVRHHFQIIHSSSSSNDDDPKQIRLADQWYPPFREGADAEGPAFGKVLAHLARVETREETPSDIQLPLTDDESKLTMTTGKNGHAEIVNVSSDEDS</sequence>
<name>A0ACC2WQ89_9TREE</name>
<evidence type="ECO:0000313" key="1">
    <source>
        <dbReference type="EMBL" id="KAJ9113949.1"/>
    </source>
</evidence>
<gene>
    <name evidence="1" type="ORF">QFC19_000144</name>
</gene>
<proteinExistence type="predicted"/>
<organism evidence="1 2">
    <name type="scientific">Naganishia cerealis</name>
    <dbReference type="NCBI Taxonomy" id="610337"/>
    <lineage>
        <taxon>Eukaryota</taxon>
        <taxon>Fungi</taxon>
        <taxon>Dikarya</taxon>
        <taxon>Basidiomycota</taxon>
        <taxon>Agaricomycotina</taxon>
        <taxon>Tremellomycetes</taxon>
        <taxon>Filobasidiales</taxon>
        <taxon>Filobasidiaceae</taxon>
        <taxon>Naganishia</taxon>
    </lineage>
</organism>
<keyword evidence="2" id="KW-1185">Reference proteome</keyword>
<dbReference type="EMBL" id="JASBWR010000001">
    <property type="protein sequence ID" value="KAJ9113949.1"/>
    <property type="molecule type" value="Genomic_DNA"/>
</dbReference>
<accession>A0ACC2WQ89</accession>
<reference evidence="1" key="1">
    <citation type="submission" date="2023-04" db="EMBL/GenBank/DDBJ databases">
        <title>Draft Genome sequencing of Naganishia species isolated from polar environments using Oxford Nanopore Technology.</title>
        <authorList>
            <person name="Leo P."/>
            <person name="Venkateswaran K."/>
        </authorList>
    </citation>
    <scope>NUCLEOTIDE SEQUENCE</scope>
    <source>
        <strain evidence="1">MNA-CCFEE 5261</strain>
    </source>
</reference>